<keyword evidence="2" id="KW-1185">Reference proteome</keyword>
<reference evidence="1 2" key="1">
    <citation type="submission" date="2021-02" db="EMBL/GenBank/DDBJ databases">
        <title>Leishmania (Mundinia) enrietti genome sequencing and assembly.</title>
        <authorList>
            <person name="Almutairi H."/>
            <person name="Gatherer D."/>
        </authorList>
    </citation>
    <scope>NUCLEOTIDE SEQUENCE [LARGE SCALE GENOMIC DNA]</scope>
    <source>
        <strain evidence="1">CUR178</strain>
    </source>
</reference>
<protein>
    <recommendedName>
        <fullName evidence="3">FHA domain-containing protein</fullName>
    </recommendedName>
</protein>
<organism evidence="1 2">
    <name type="scientific">Leishmania enriettii</name>
    <dbReference type="NCBI Taxonomy" id="5663"/>
    <lineage>
        <taxon>Eukaryota</taxon>
        <taxon>Discoba</taxon>
        <taxon>Euglenozoa</taxon>
        <taxon>Kinetoplastea</taxon>
        <taxon>Metakinetoplastina</taxon>
        <taxon>Trypanosomatida</taxon>
        <taxon>Trypanosomatidae</taxon>
        <taxon>Leishmaniinae</taxon>
        <taxon>Leishmania</taxon>
    </lineage>
</organism>
<proteinExistence type="predicted"/>
<name>A0A836GU34_LEIEN</name>
<evidence type="ECO:0008006" key="3">
    <source>
        <dbReference type="Google" id="ProtNLM"/>
    </source>
</evidence>
<sequence length="330" mass="35634">MEAPNYGRTGLLTSRLGGLPVTRPRLLSLGSPTVPRPVKWYPSLLTIPQQLLDALRREDDGDGVDDGIPGTTTSFGSDPSLVAYLRVATIAESLVQWWLRWAASAPPQQAAAAPTPTGPSRKQLAALYTAVLECCRDDFASGKTVPPSAPVVFFIPTYKLLVMKDNRKLTEYANITWRSLWLLGKEPDVNDVLLEHPSCSSQHAALEMRFVLADEAALSSYIAEKVKAMTLDAPPLPLPGANVPVFAQSKRALHSFCSGMWAVLEDALTAAGGDASAVWTAELQLIDLGSTNHTKLNGEVVPAMEATTVIDSDVLEFGFSTRKYVVMRSA</sequence>
<dbReference type="OrthoDB" id="444265at2759"/>
<gene>
    <name evidence="1" type="ORF">CUR178_04082</name>
</gene>
<dbReference type="SUPFAM" id="SSF49879">
    <property type="entry name" value="SMAD/FHA domain"/>
    <property type="match status" value="1"/>
</dbReference>
<dbReference type="InterPro" id="IPR008984">
    <property type="entry name" value="SMAD_FHA_dom_sf"/>
</dbReference>
<dbReference type="InterPro" id="IPR050923">
    <property type="entry name" value="Cell_Proc_Reg/RNA_Proc"/>
</dbReference>
<dbReference type="Gene3D" id="2.60.200.20">
    <property type="match status" value="1"/>
</dbReference>
<accession>A0A836GU34</accession>
<comment type="caution">
    <text evidence="1">The sequence shown here is derived from an EMBL/GenBank/DDBJ whole genome shotgun (WGS) entry which is preliminary data.</text>
</comment>
<dbReference type="EMBL" id="JAFHKP010000029">
    <property type="protein sequence ID" value="KAG5473972.1"/>
    <property type="molecule type" value="Genomic_DNA"/>
</dbReference>
<dbReference type="Proteomes" id="UP000674179">
    <property type="component" value="Chromosome 29"/>
</dbReference>
<dbReference type="AlphaFoldDB" id="A0A836GU34"/>
<evidence type="ECO:0000313" key="1">
    <source>
        <dbReference type="EMBL" id="KAG5473972.1"/>
    </source>
</evidence>
<evidence type="ECO:0000313" key="2">
    <source>
        <dbReference type="Proteomes" id="UP000674179"/>
    </source>
</evidence>
<dbReference type="GeneID" id="94171304"/>
<dbReference type="KEGG" id="lenr:94171304"/>
<dbReference type="RefSeq" id="XP_067691165.1">
    <property type="nucleotide sequence ID" value="XM_067835794.1"/>
</dbReference>
<dbReference type="PANTHER" id="PTHR23308">
    <property type="entry name" value="NUCLEAR INHIBITOR OF PROTEIN PHOSPHATASE-1"/>
    <property type="match status" value="1"/>
</dbReference>